<sequence length="66" mass="7557">MNMVQTTHYGNYEPPHPWGDRPDELPLAAAVWDEAKTGDIKSTFVVKALYEAVKELEARVIRSEQR</sequence>
<organism evidence="2 3">
    <name type="scientific">Mycolicibacterium litorale</name>
    <dbReference type="NCBI Taxonomy" id="758802"/>
    <lineage>
        <taxon>Bacteria</taxon>
        <taxon>Bacillati</taxon>
        <taxon>Actinomycetota</taxon>
        <taxon>Actinomycetes</taxon>
        <taxon>Mycobacteriales</taxon>
        <taxon>Mycobacteriaceae</taxon>
        <taxon>Mycolicibacterium</taxon>
    </lineage>
</organism>
<proteinExistence type="predicted"/>
<evidence type="ECO:0000256" key="1">
    <source>
        <dbReference type="SAM" id="MobiDB-lite"/>
    </source>
</evidence>
<dbReference type="AlphaFoldDB" id="A0AAD1IQG9"/>
<evidence type="ECO:0000313" key="3">
    <source>
        <dbReference type="Proteomes" id="UP000466607"/>
    </source>
</evidence>
<evidence type="ECO:0000313" key="2">
    <source>
        <dbReference type="EMBL" id="BBY19031.1"/>
    </source>
</evidence>
<name>A0AAD1IQG9_9MYCO</name>
<feature type="region of interest" description="Disordered" evidence="1">
    <location>
        <begin position="1"/>
        <end position="20"/>
    </location>
</feature>
<dbReference type="RefSeq" id="WP_234880233.1">
    <property type="nucleotide sequence ID" value="NZ_AP022586.1"/>
</dbReference>
<gene>
    <name evidence="2" type="ORF">MLIT_46230</name>
</gene>
<protein>
    <submittedName>
        <fullName evidence="2">Uncharacterized protein</fullName>
    </submittedName>
</protein>
<reference evidence="2 3" key="1">
    <citation type="journal article" date="2019" name="Emerg. Microbes Infect.">
        <title>Comprehensive subspecies identification of 175 nontuberculous mycobacteria species based on 7547 genomic profiles.</title>
        <authorList>
            <person name="Matsumoto Y."/>
            <person name="Kinjo T."/>
            <person name="Motooka D."/>
            <person name="Nabeya D."/>
            <person name="Jung N."/>
            <person name="Uechi K."/>
            <person name="Horii T."/>
            <person name="Iida T."/>
            <person name="Fujita J."/>
            <person name="Nakamura S."/>
        </authorList>
    </citation>
    <scope>NUCLEOTIDE SEQUENCE [LARGE SCALE GENOMIC DNA]</scope>
    <source>
        <strain evidence="2 3">JCM 17423</strain>
    </source>
</reference>
<keyword evidence="3" id="KW-1185">Reference proteome</keyword>
<dbReference type="EMBL" id="AP022586">
    <property type="protein sequence ID" value="BBY19031.1"/>
    <property type="molecule type" value="Genomic_DNA"/>
</dbReference>
<accession>A0AAD1IQG9</accession>
<dbReference type="Proteomes" id="UP000466607">
    <property type="component" value="Chromosome"/>
</dbReference>